<protein>
    <submittedName>
        <fullName evidence="3">722_t:CDS:1</fullName>
    </submittedName>
</protein>
<sequence>MNLPTIKVQFPPRVTVEEIVQKQLDNNIKNVNHTPNSFLIYRREFNNEIHKSQVNLKLEDISKLAAVSWKTEPQQIKNYYKKLAKEVKNSFKKRVQSLCFIDESDKSNKKRKKIATSNNISFNNDSPSYSIFTPLLSQSFQNQNESISPIAIGSNVPLIPIYQNYEFIVNTNYSPNHPSQNHDYSNSNISLPYSFITPLSGQPSQYINYVNTNEYEFINFIDTNNNISLNNYSLYSSLTPLSESYEDKFISPIATGNISPYTSSHSPLTSLSGQSSQYIVSNDVNSVDNSPYSHYLTPILINPLNILYLTN</sequence>
<gene>
    <name evidence="3" type="ORF">DEBURN_LOCUS9970</name>
</gene>
<dbReference type="GO" id="GO:0003677">
    <property type="term" value="F:DNA binding"/>
    <property type="evidence" value="ECO:0007669"/>
    <property type="project" value="UniProtKB-UniRule"/>
</dbReference>
<evidence type="ECO:0000313" key="3">
    <source>
        <dbReference type="EMBL" id="CAG8610908.1"/>
    </source>
</evidence>
<dbReference type="SMART" id="SM00398">
    <property type="entry name" value="HMG"/>
    <property type="match status" value="1"/>
</dbReference>
<organism evidence="3 4">
    <name type="scientific">Diversispora eburnea</name>
    <dbReference type="NCBI Taxonomy" id="1213867"/>
    <lineage>
        <taxon>Eukaryota</taxon>
        <taxon>Fungi</taxon>
        <taxon>Fungi incertae sedis</taxon>
        <taxon>Mucoromycota</taxon>
        <taxon>Glomeromycotina</taxon>
        <taxon>Glomeromycetes</taxon>
        <taxon>Diversisporales</taxon>
        <taxon>Diversisporaceae</taxon>
        <taxon>Diversispora</taxon>
    </lineage>
</organism>
<proteinExistence type="predicted"/>
<feature type="DNA-binding region" description="HMG box" evidence="1">
    <location>
        <begin position="31"/>
        <end position="99"/>
    </location>
</feature>
<name>A0A9N9CPY9_9GLOM</name>
<feature type="domain" description="HMG box" evidence="2">
    <location>
        <begin position="31"/>
        <end position="99"/>
    </location>
</feature>
<feature type="non-terminal residue" evidence="3">
    <location>
        <position position="311"/>
    </location>
</feature>
<dbReference type="SUPFAM" id="SSF47095">
    <property type="entry name" value="HMG-box"/>
    <property type="match status" value="1"/>
</dbReference>
<dbReference type="EMBL" id="CAJVPK010002341">
    <property type="protein sequence ID" value="CAG8610908.1"/>
    <property type="molecule type" value="Genomic_DNA"/>
</dbReference>
<keyword evidence="1" id="KW-0539">Nucleus</keyword>
<comment type="caution">
    <text evidence="3">The sequence shown here is derived from an EMBL/GenBank/DDBJ whole genome shotgun (WGS) entry which is preliminary data.</text>
</comment>
<dbReference type="PROSITE" id="PS50118">
    <property type="entry name" value="HMG_BOX_2"/>
    <property type="match status" value="1"/>
</dbReference>
<dbReference type="InterPro" id="IPR009071">
    <property type="entry name" value="HMG_box_dom"/>
</dbReference>
<keyword evidence="1" id="KW-0238">DNA-binding</keyword>
<dbReference type="OrthoDB" id="10575785at2759"/>
<keyword evidence="4" id="KW-1185">Reference proteome</keyword>
<dbReference type="Proteomes" id="UP000789706">
    <property type="component" value="Unassembled WGS sequence"/>
</dbReference>
<evidence type="ECO:0000313" key="4">
    <source>
        <dbReference type="Proteomes" id="UP000789706"/>
    </source>
</evidence>
<dbReference type="Gene3D" id="1.10.30.10">
    <property type="entry name" value="High mobility group box domain"/>
    <property type="match status" value="1"/>
</dbReference>
<reference evidence="3" key="1">
    <citation type="submission" date="2021-06" db="EMBL/GenBank/DDBJ databases">
        <authorList>
            <person name="Kallberg Y."/>
            <person name="Tangrot J."/>
            <person name="Rosling A."/>
        </authorList>
    </citation>
    <scope>NUCLEOTIDE SEQUENCE</scope>
    <source>
        <strain evidence="3">AZ414A</strain>
    </source>
</reference>
<dbReference type="Pfam" id="PF00505">
    <property type="entry name" value="HMG_box"/>
    <property type="match status" value="1"/>
</dbReference>
<accession>A0A9N9CPY9</accession>
<evidence type="ECO:0000259" key="2">
    <source>
        <dbReference type="PROSITE" id="PS50118"/>
    </source>
</evidence>
<dbReference type="AlphaFoldDB" id="A0A9N9CPY9"/>
<evidence type="ECO:0000256" key="1">
    <source>
        <dbReference type="PROSITE-ProRule" id="PRU00267"/>
    </source>
</evidence>
<dbReference type="GO" id="GO:0005634">
    <property type="term" value="C:nucleus"/>
    <property type="evidence" value="ECO:0007669"/>
    <property type="project" value="UniProtKB-UniRule"/>
</dbReference>
<dbReference type="InterPro" id="IPR036910">
    <property type="entry name" value="HMG_box_dom_sf"/>
</dbReference>